<dbReference type="InterPro" id="IPR036388">
    <property type="entry name" value="WH-like_DNA-bd_sf"/>
</dbReference>
<dbReference type="InterPro" id="IPR004839">
    <property type="entry name" value="Aminotransferase_I/II_large"/>
</dbReference>
<evidence type="ECO:0000256" key="2">
    <source>
        <dbReference type="ARBA" id="ARBA00022898"/>
    </source>
</evidence>
<dbReference type="SMART" id="SM00345">
    <property type="entry name" value="HTH_GNTR"/>
    <property type="match status" value="1"/>
</dbReference>
<keyword evidence="2" id="KW-0663">Pyridoxal phosphate</keyword>
<dbReference type="Gene3D" id="3.40.640.10">
    <property type="entry name" value="Type I PLP-dependent aspartate aminotransferase-like (Major domain)"/>
    <property type="match status" value="1"/>
</dbReference>
<dbReference type="CDD" id="cd00609">
    <property type="entry name" value="AAT_like"/>
    <property type="match status" value="1"/>
</dbReference>
<dbReference type="InterPro" id="IPR036390">
    <property type="entry name" value="WH_DNA-bd_sf"/>
</dbReference>
<keyword evidence="7" id="KW-0032">Aminotransferase</keyword>
<keyword evidence="8" id="KW-1185">Reference proteome</keyword>
<dbReference type="InterPro" id="IPR051446">
    <property type="entry name" value="HTH_trans_reg/aminotransferase"/>
</dbReference>
<dbReference type="InterPro" id="IPR015422">
    <property type="entry name" value="PyrdxlP-dep_Trfase_small"/>
</dbReference>
<dbReference type="InterPro" id="IPR000524">
    <property type="entry name" value="Tscrpt_reg_HTH_GntR"/>
</dbReference>
<dbReference type="CDD" id="cd07377">
    <property type="entry name" value="WHTH_GntR"/>
    <property type="match status" value="1"/>
</dbReference>
<evidence type="ECO:0000256" key="1">
    <source>
        <dbReference type="ARBA" id="ARBA00005384"/>
    </source>
</evidence>
<keyword evidence="3" id="KW-0805">Transcription regulation</keyword>
<organism evidence="7 8">
    <name type="scientific">Acidovorax facilis</name>
    <dbReference type="NCBI Taxonomy" id="12917"/>
    <lineage>
        <taxon>Bacteria</taxon>
        <taxon>Pseudomonadati</taxon>
        <taxon>Pseudomonadota</taxon>
        <taxon>Betaproteobacteria</taxon>
        <taxon>Burkholderiales</taxon>
        <taxon>Comamonadaceae</taxon>
        <taxon>Acidovorax</taxon>
    </lineage>
</organism>
<dbReference type="Gene3D" id="1.10.10.10">
    <property type="entry name" value="Winged helix-like DNA-binding domain superfamily/Winged helix DNA-binding domain"/>
    <property type="match status" value="1"/>
</dbReference>
<evidence type="ECO:0000313" key="8">
    <source>
        <dbReference type="Proteomes" id="UP001595693"/>
    </source>
</evidence>
<dbReference type="SUPFAM" id="SSF46785">
    <property type="entry name" value="Winged helix' DNA-binding domain"/>
    <property type="match status" value="1"/>
</dbReference>
<dbReference type="EMBL" id="JBHSAJ010000004">
    <property type="protein sequence ID" value="MFC3933578.1"/>
    <property type="molecule type" value="Genomic_DNA"/>
</dbReference>
<gene>
    <name evidence="7" type="ORF">ACFOW3_02960</name>
</gene>
<reference evidence="8" key="1">
    <citation type="journal article" date="2019" name="Int. J. Syst. Evol. Microbiol.">
        <title>The Global Catalogue of Microorganisms (GCM) 10K type strain sequencing project: providing services to taxonomists for standard genome sequencing and annotation.</title>
        <authorList>
            <consortium name="The Broad Institute Genomics Platform"/>
            <consortium name="The Broad Institute Genome Sequencing Center for Infectious Disease"/>
            <person name="Wu L."/>
            <person name="Ma J."/>
        </authorList>
    </citation>
    <scope>NUCLEOTIDE SEQUENCE [LARGE SCALE GENOMIC DNA]</scope>
    <source>
        <strain evidence="8">CCUG 2113</strain>
    </source>
</reference>
<comment type="caution">
    <text evidence="7">The sequence shown here is derived from an EMBL/GenBank/DDBJ whole genome shotgun (WGS) entry which is preliminary data.</text>
</comment>
<protein>
    <submittedName>
        <fullName evidence="7">PLP-dependent aminotransferase family protein</fullName>
    </submittedName>
</protein>
<dbReference type="InterPro" id="IPR015421">
    <property type="entry name" value="PyrdxlP-dep_Trfase_major"/>
</dbReference>
<keyword evidence="5" id="KW-0804">Transcription</keyword>
<dbReference type="SUPFAM" id="SSF53383">
    <property type="entry name" value="PLP-dependent transferases"/>
    <property type="match status" value="1"/>
</dbReference>
<evidence type="ECO:0000259" key="6">
    <source>
        <dbReference type="PROSITE" id="PS50949"/>
    </source>
</evidence>
<dbReference type="Proteomes" id="UP001595693">
    <property type="component" value="Unassembled WGS sequence"/>
</dbReference>
<accession>A0ABV8D5U6</accession>
<dbReference type="InterPro" id="IPR015424">
    <property type="entry name" value="PyrdxlP-dep_Trfase"/>
</dbReference>
<comment type="similarity">
    <text evidence="1">In the C-terminal section; belongs to the class-I pyridoxal-phosphate-dependent aminotransferase family.</text>
</comment>
<dbReference type="GO" id="GO:0008483">
    <property type="term" value="F:transaminase activity"/>
    <property type="evidence" value="ECO:0007669"/>
    <property type="project" value="UniProtKB-KW"/>
</dbReference>
<keyword evidence="7" id="KW-0808">Transferase</keyword>
<proteinExistence type="inferred from homology"/>
<evidence type="ECO:0000256" key="5">
    <source>
        <dbReference type="ARBA" id="ARBA00023163"/>
    </source>
</evidence>
<feature type="domain" description="HTH gntR-type" evidence="6">
    <location>
        <begin position="11"/>
        <end position="79"/>
    </location>
</feature>
<dbReference type="Gene3D" id="3.90.1150.10">
    <property type="entry name" value="Aspartate Aminotransferase, domain 1"/>
    <property type="match status" value="1"/>
</dbReference>
<dbReference type="RefSeq" id="WP_055394423.1">
    <property type="nucleotide sequence ID" value="NZ_JAMXAX010000082.1"/>
</dbReference>
<evidence type="ECO:0000313" key="7">
    <source>
        <dbReference type="EMBL" id="MFC3933578.1"/>
    </source>
</evidence>
<dbReference type="Pfam" id="PF00392">
    <property type="entry name" value="GntR"/>
    <property type="match status" value="1"/>
</dbReference>
<sequence>MPHPEEDASPDSKVEALARRIAQSIEQGSVLPGTRLRSIRDAAAKDGVGRNTVVEAYNRLAARGYVEARPGSGYYVRKPSSSVHAQAPAPHVTEAVDVVSLLREQLEQHYEVRVGDGRPPASWMEGSELGSSLRRARSQGLSDIEHGYGTPWGYLPLRETIARMLGERTIPVNPRQVLLTQGANHALDLIVRHLLDAGDEVLVDSPGYYPLFGKLKLAKVEMLGVPRLADGPDLDALQALLEKHRPKVFFTQSLAHNPTGGSISLPKAHRLLQMAAAHGFLVVEDDPFADLQPPNAPRLAALDQLERVIYVSSFSKTLSAGLRVGYIAGAAHRINALCDLKMVTVVSTSDFVERVVHQLISAGQYRRHLSRLKARLDGALGPAQKALARLGLTVHPSPPGGYYLWVELPHGITELGLARSAAEGGIFLAPGAVFFPQRQGQQQPLQAMRVNVAYANDPRFLRFLQGALKAAS</sequence>
<dbReference type="PANTHER" id="PTHR46577">
    <property type="entry name" value="HTH-TYPE TRANSCRIPTIONAL REGULATORY PROTEIN GABR"/>
    <property type="match status" value="1"/>
</dbReference>
<evidence type="ECO:0000256" key="4">
    <source>
        <dbReference type="ARBA" id="ARBA00023125"/>
    </source>
</evidence>
<dbReference type="PROSITE" id="PS50949">
    <property type="entry name" value="HTH_GNTR"/>
    <property type="match status" value="1"/>
</dbReference>
<dbReference type="Pfam" id="PF00155">
    <property type="entry name" value="Aminotran_1_2"/>
    <property type="match status" value="1"/>
</dbReference>
<name>A0ABV8D5U6_9BURK</name>
<evidence type="ECO:0000256" key="3">
    <source>
        <dbReference type="ARBA" id="ARBA00023015"/>
    </source>
</evidence>
<keyword evidence="4" id="KW-0238">DNA-binding</keyword>
<dbReference type="PANTHER" id="PTHR46577:SF2">
    <property type="entry name" value="TRANSCRIPTIONAL REGULATORY PROTEIN"/>
    <property type="match status" value="1"/>
</dbReference>